<dbReference type="EMBL" id="WKPJ01000043">
    <property type="protein sequence ID" value="MSA91072.1"/>
    <property type="molecule type" value="Genomic_DNA"/>
</dbReference>
<dbReference type="Gene3D" id="3.40.190.10">
    <property type="entry name" value="Periplasmic binding protein-like II"/>
    <property type="match status" value="2"/>
</dbReference>
<feature type="chain" id="PRO_5026997367" evidence="9">
    <location>
        <begin position="22"/>
        <end position="298"/>
    </location>
</feature>
<dbReference type="InterPro" id="IPR024370">
    <property type="entry name" value="PBP_domain"/>
</dbReference>
<evidence type="ECO:0000256" key="5">
    <source>
        <dbReference type="ARBA" id="ARBA00022592"/>
    </source>
</evidence>
<dbReference type="GO" id="GO:0005886">
    <property type="term" value="C:plasma membrane"/>
    <property type="evidence" value="ECO:0007669"/>
    <property type="project" value="UniProtKB-SubCell"/>
</dbReference>
<sequence>MKKWSLTVLLILALTGCTAVSAPVDSSPEPQTEGIAGLSAENYPHVDGSTATLPLIAGLYSRATGTDRKTAESLVSVSKTSSAWRSLYQHGCDLLIVYEAPEEIAQEISRMDFEIQPLGLDALVFLVNRGNPVDTLSQTQLQDIYAGEITDWSEVGGEPGPIQAFQRNPQSGSQALFLKLLMKDRDPMEPLKGLVPEEMQALVEGVAEYDGEGASLGYSVYYYAQEMVNHPDVKLLAVDGVAPNEETIAQKQYPLINNFYAVIRADEEPDSPARILFNWLKSEEGRGLVKEEGYVPAN</sequence>
<accession>A0A6N7SBR0</accession>
<evidence type="ECO:0000313" key="11">
    <source>
        <dbReference type="EMBL" id="MSA91072.1"/>
    </source>
</evidence>
<dbReference type="PROSITE" id="PS51257">
    <property type="entry name" value="PROKAR_LIPOPROTEIN"/>
    <property type="match status" value="1"/>
</dbReference>
<dbReference type="AlphaFoldDB" id="A0A6N7SBR0"/>
<proteinExistence type="inferred from homology"/>
<dbReference type="Proteomes" id="UP000433575">
    <property type="component" value="Unassembled WGS sequence"/>
</dbReference>
<name>A0A6N7SBR0_9FIRM</name>
<keyword evidence="5" id="KW-0813">Transport</keyword>
<evidence type="ECO:0000256" key="9">
    <source>
        <dbReference type="SAM" id="SignalP"/>
    </source>
</evidence>
<dbReference type="PANTHER" id="PTHR30570">
    <property type="entry name" value="PERIPLASMIC PHOSPHATE BINDING COMPONENT OF PHOSPHATE ABC TRANSPORTER"/>
    <property type="match status" value="1"/>
</dbReference>
<evidence type="ECO:0000313" key="12">
    <source>
        <dbReference type="EMBL" id="MSC34843.1"/>
    </source>
</evidence>
<comment type="function">
    <text evidence="1">Part of the ABC transporter complex PstSACB involved in phosphate import.</text>
</comment>
<dbReference type="SUPFAM" id="SSF53850">
    <property type="entry name" value="Periplasmic binding protein-like II"/>
    <property type="match status" value="1"/>
</dbReference>
<evidence type="ECO:0000256" key="8">
    <source>
        <dbReference type="ARBA" id="ARBA00023288"/>
    </source>
</evidence>
<dbReference type="OrthoDB" id="9790048at2"/>
<dbReference type="RefSeq" id="WP_154240444.1">
    <property type="nucleotide sequence ID" value="NZ_CALJPI010000003.1"/>
</dbReference>
<comment type="subcellular location">
    <subcellularLocation>
        <location evidence="2">Cell membrane</location>
        <topology evidence="2">Lipid-anchor</topology>
    </subcellularLocation>
</comment>
<feature type="domain" description="PBP" evidence="10">
    <location>
        <begin position="78"/>
        <end position="269"/>
    </location>
</feature>
<reference evidence="13 14" key="1">
    <citation type="journal article" date="2019" name="Nat. Med.">
        <title>A library of human gut bacterial isolates paired with longitudinal multiomics data enables mechanistic microbiome research.</title>
        <authorList>
            <person name="Poyet M."/>
            <person name="Groussin M."/>
            <person name="Gibbons S.M."/>
            <person name="Avila-Pacheco J."/>
            <person name="Jiang X."/>
            <person name="Kearney S.M."/>
            <person name="Perrotta A.R."/>
            <person name="Berdy B."/>
            <person name="Zhao S."/>
            <person name="Lieberman T.D."/>
            <person name="Swanson P.K."/>
            <person name="Smith M."/>
            <person name="Roesemann S."/>
            <person name="Alexander J.E."/>
            <person name="Rich S.A."/>
            <person name="Livny J."/>
            <person name="Vlamakis H."/>
            <person name="Clish C."/>
            <person name="Bullock K."/>
            <person name="Deik A."/>
            <person name="Scott J."/>
            <person name="Pierce K.A."/>
            <person name="Xavier R.J."/>
            <person name="Alm E.J."/>
        </authorList>
    </citation>
    <scope>NUCLEOTIDE SEQUENCE [LARGE SCALE GENOMIC DNA]</scope>
    <source>
        <strain evidence="11 13">BIOML-A4</strain>
        <strain evidence="12 14">BIOML-A5</strain>
    </source>
</reference>
<dbReference type="EMBL" id="WKPI01000046">
    <property type="protein sequence ID" value="MSC34843.1"/>
    <property type="molecule type" value="Genomic_DNA"/>
</dbReference>
<evidence type="ECO:0000259" key="10">
    <source>
        <dbReference type="Pfam" id="PF12849"/>
    </source>
</evidence>
<organism evidence="11 13">
    <name type="scientific">Holdemania massiliensis</name>
    <dbReference type="NCBI Taxonomy" id="1468449"/>
    <lineage>
        <taxon>Bacteria</taxon>
        <taxon>Bacillati</taxon>
        <taxon>Bacillota</taxon>
        <taxon>Erysipelotrichia</taxon>
        <taxon>Erysipelotrichales</taxon>
        <taxon>Erysipelotrichaceae</taxon>
        <taxon>Holdemania</taxon>
    </lineage>
</organism>
<comment type="subunit">
    <text evidence="4">The complex is composed of two ATP-binding proteins (PstB), two transmembrane proteins (PstC and PstA) and a solute-binding protein (PstS).</text>
</comment>
<keyword evidence="5" id="KW-0592">Phosphate transport</keyword>
<comment type="similarity">
    <text evidence="3">Belongs to the PstS family.</text>
</comment>
<evidence type="ECO:0000256" key="2">
    <source>
        <dbReference type="ARBA" id="ARBA00004193"/>
    </source>
</evidence>
<evidence type="ECO:0000256" key="4">
    <source>
        <dbReference type="ARBA" id="ARBA00011529"/>
    </source>
</evidence>
<evidence type="ECO:0000256" key="6">
    <source>
        <dbReference type="ARBA" id="ARBA00022729"/>
    </source>
</evidence>
<keyword evidence="7" id="KW-0564">Palmitate</keyword>
<dbReference type="Proteomes" id="UP000480929">
    <property type="component" value="Unassembled WGS sequence"/>
</dbReference>
<evidence type="ECO:0000256" key="3">
    <source>
        <dbReference type="ARBA" id="ARBA00008725"/>
    </source>
</evidence>
<evidence type="ECO:0000313" key="14">
    <source>
        <dbReference type="Proteomes" id="UP000480929"/>
    </source>
</evidence>
<dbReference type="GO" id="GO:0006817">
    <property type="term" value="P:phosphate ion transport"/>
    <property type="evidence" value="ECO:0007669"/>
    <property type="project" value="UniProtKB-KW"/>
</dbReference>
<keyword evidence="14" id="KW-1185">Reference proteome</keyword>
<keyword evidence="6 9" id="KW-0732">Signal</keyword>
<dbReference type="Pfam" id="PF12849">
    <property type="entry name" value="PBP_like_2"/>
    <property type="match status" value="1"/>
</dbReference>
<evidence type="ECO:0000256" key="1">
    <source>
        <dbReference type="ARBA" id="ARBA00002841"/>
    </source>
</evidence>
<comment type="caution">
    <text evidence="11">The sequence shown here is derived from an EMBL/GenBank/DDBJ whole genome shotgun (WGS) entry which is preliminary data.</text>
</comment>
<feature type="signal peptide" evidence="9">
    <location>
        <begin position="1"/>
        <end position="21"/>
    </location>
</feature>
<evidence type="ECO:0000313" key="13">
    <source>
        <dbReference type="Proteomes" id="UP000433575"/>
    </source>
</evidence>
<dbReference type="InterPro" id="IPR050811">
    <property type="entry name" value="Phosphate_ABC_transporter"/>
</dbReference>
<protein>
    <submittedName>
        <fullName evidence="11">Phosphate ABC transporter substrate-binding protein</fullName>
    </submittedName>
</protein>
<gene>
    <name evidence="12" type="ORF">GKD88_17120</name>
    <name evidence="11" type="ORF">GKE08_17240</name>
</gene>
<dbReference type="PANTHER" id="PTHR30570:SF1">
    <property type="entry name" value="PHOSPHATE-BINDING PROTEIN PSTS"/>
    <property type="match status" value="1"/>
</dbReference>
<evidence type="ECO:0000256" key="7">
    <source>
        <dbReference type="ARBA" id="ARBA00023139"/>
    </source>
</evidence>
<keyword evidence="8" id="KW-0449">Lipoprotein</keyword>